<reference evidence="1" key="1">
    <citation type="submission" date="2022-01" db="EMBL/GenBank/DDBJ databases">
        <authorList>
            <person name="King R."/>
        </authorList>
    </citation>
    <scope>NUCLEOTIDE SEQUENCE</scope>
</reference>
<organism evidence="1 2">
    <name type="scientific">Nezara viridula</name>
    <name type="common">Southern green stink bug</name>
    <name type="synonym">Cimex viridulus</name>
    <dbReference type="NCBI Taxonomy" id="85310"/>
    <lineage>
        <taxon>Eukaryota</taxon>
        <taxon>Metazoa</taxon>
        <taxon>Ecdysozoa</taxon>
        <taxon>Arthropoda</taxon>
        <taxon>Hexapoda</taxon>
        <taxon>Insecta</taxon>
        <taxon>Pterygota</taxon>
        <taxon>Neoptera</taxon>
        <taxon>Paraneoptera</taxon>
        <taxon>Hemiptera</taxon>
        <taxon>Heteroptera</taxon>
        <taxon>Panheteroptera</taxon>
        <taxon>Pentatomomorpha</taxon>
        <taxon>Pentatomoidea</taxon>
        <taxon>Pentatomidae</taxon>
        <taxon>Pentatominae</taxon>
        <taxon>Nezara</taxon>
    </lineage>
</organism>
<accession>A0A9P0HL25</accession>
<keyword evidence="2" id="KW-1185">Reference proteome</keyword>
<dbReference type="Proteomes" id="UP001152798">
    <property type="component" value="Chromosome 5"/>
</dbReference>
<protein>
    <submittedName>
        <fullName evidence="1">Uncharacterized protein</fullName>
    </submittedName>
</protein>
<dbReference type="EMBL" id="OV725081">
    <property type="protein sequence ID" value="CAH1403446.1"/>
    <property type="molecule type" value="Genomic_DNA"/>
</dbReference>
<evidence type="ECO:0000313" key="2">
    <source>
        <dbReference type="Proteomes" id="UP001152798"/>
    </source>
</evidence>
<name>A0A9P0HL25_NEZVI</name>
<proteinExistence type="predicted"/>
<sequence length="74" mass="7713">MERNGSSCGTIFARDKKPIIGGECSGLATTSYCIRPAAGSVWSSTGTSARGVQVRWSRGAAVLNGVLIHVMSQI</sequence>
<dbReference type="AlphaFoldDB" id="A0A9P0HL25"/>
<evidence type="ECO:0000313" key="1">
    <source>
        <dbReference type="EMBL" id="CAH1403446.1"/>
    </source>
</evidence>
<gene>
    <name evidence="1" type="ORF">NEZAVI_LOCUS12056</name>
</gene>